<dbReference type="GO" id="GO:0005886">
    <property type="term" value="C:plasma membrane"/>
    <property type="evidence" value="ECO:0007669"/>
    <property type="project" value="UniProtKB-SubCell"/>
</dbReference>
<dbReference type="InterPro" id="IPR011293">
    <property type="entry name" value="Ion_transpt_RnfA/RsxA"/>
</dbReference>
<dbReference type="InterPro" id="IPR050133">
    <property type="entry name" value="NqrDE/RnfAE_oxidrdctase"/>
</dbReference>
<reference evidence="10" key="1">
    <citation type="submission" date="2015-04" db="EMBL/GenBank/DDBJ databases">
        <authorList>
            <person name="Mushtaq Mamoona"/>
        </authorList>
    </citation>
    <scope>NUCLEOTIDE SEQUENCE [LARGE SCALE GENOMIC DNA]</scope>
    <source>
        <strain evidence="10">AN4859/03</strain>
    </source>
</reference>
<dbReference type="HAMAP" id="MF_00459">
    <property type="entry name" value="RsxA_RnfA"/>
    <property type="match status" value="1"/>
</dbReference>
<keyword evidence="7 8" id="KW-0472">Membrane</keyword>
<dbReference type="InterPro" id="IPR003667">
    <property type="entry name" value="NqrDE/RnfAE"/>
</dbReference>
<evidence type="ECO:0000313" key="10">
    <source>
        <dbReference type="Proteomes" id="UP000043763"/>
    </source>
</evidence>
<evidence type="ECO:0000313" key="9">
    <source>
        <dbReference type="EMBL" id="CRF33863.1"/>
    </source>
</evidence>
<feature type="transmembrane region" description="Helical" evidence="8">
    <location>
        <begin position="71"/>
        <end position="88"/>
    </location>
</feature>
<feature type="transmembrane region" description="Helical" evidence="8">
    <location>
        <begin position="174"/>
        <end position="191"/>
    </location>
</feature>
<comment type="subunit">
    <text evidence="8">The complex is composed of six subunits: RnfA, RnfB, RnfC, RnfD, RnfE and RnfG.</text>
</comment>
<dbReference type="NCBIfam" id="NF003481">
    <property type="entry name" value="PRK05151.1"/>
    <property type="match status" value="1"/>
</dbReference>
<comment type="subcellular location">
    <subcellularLocation>
        <location evidence="8">Cell membrane</location>
        <topology evidence="8">Multi-pass membrane protein</topology>
    </subcellularLocation>
    <subcellularLocation>
        <location evidence="1">Endomembrane system</location>
        <topology evidence="1">Multi-pass membrane protein</topology>
    </subcellularLocation>
</comment>
<dbReference type="EMBL" id="CVLB01000001">
    <property type="protein sequence ID" value="CRF33863.1"/>
    <property type="molecule type" value="Genomic_DNA"/>
</dbReference>
<keyword evidence="2 8" id="KW-0813">Transport</keyword>
<evidence type="ECO:0000256" key="5">
    <source>
        <dbReference type="ARBA" id="ARBA00022982"/>
    </source>
</evidence>
<accession>A0A0G4K7S9</accession>
<evidence type="ECO:0000256" key="7">
    <source>
        <dbReference type="ARBA" id="ARBA00023136"/>
    </source>
</evidence>
<comment type="caution">
    <text evidence="8">Lacks conserved residue(s) required for the propagation of feature annotation.</text>
</comment>
<comment type="similarity">
    <text evidence="8">Belongs to the NqrDE/RnfAE family.</text>
</comment>
<feature type="transmembrane region" description="Helical" evidence="8">
    <location>
        <begin position="134"/>
        <end position="154"/>
    </location>
</feature>
<comment type="function">
    <text evidence="8">Part of a membrane-bound complex that couples electron transfer with translocation of ions across the membrane.</text>
</comment>
<evidence type="ECO:0000256" key="8">
    <source>
        <dbReference type="HAMAP-Rule" id="MF_00459"/>
    </source>
</evidence>
<evidence type="ECO:0000256" key="4">
    <source>
        <dbReference type="ARBA" id="ARBA00022967"/>
    </source>
</evidence>
<gene>
    <name evidence="8 9" type="primary">rnfA</name>
    <name evidence="9" type="ORF">BRSU_1721</name>
</gene>
<dbReference type="GO" id="GO:0022900">
    <property type="term" value="P:electron transport chain"/>
    <property type="evidence" value="ECO:0007669"/>
    <property type="project" value="UniProtKB-UniRule"/>
</dbReference>
<dbReference type="OrthoDB" id="9803631at2"/>
<dbReference type="RefSeq" id="WP_008727194.1">
    <property type="nucleotide sequence ID" value="NZ_CVLB01000001.1"/>
</dbReference>
<evidence type="ECO:0000256" key="1">
    <source>
        <dbReference type="ARBA" id="ARBA00004127"/>
    </source>
</evidence>
<organism evidence="9 10">
    <name type="scientific">Brachyspira suanatina</name>
    <dbReference type="NCBI Taxonomy" id="381802"/>
    <lineage>
        <taxon>Bacteria</taxon>
        <taxon>Pseudomonadati</taxon>
        <taxon>Spirochaetota</taxon>
        <taxon>Spirochaetia</taxon>
        <taxon>Brachyspirales</taxon>
        <taxon>Brachyspiraceae</taxon>
        <taxon>Brachyspira</taxon>
    </lineage>
</organism>
<protein>
    <recommendedName>
        <fullName evidence="8">Ion-translocating oxidoreductase complex subunit A</fullName>
        <ecNumber evidence="8">7.-.-.-</ecNumber>
    </recommendedName>
    <alternativeName>
        <fullName evidence="8">Rnf electron transport complex subunit A</fullName>
    </alternativeName>
</protein>
<dbReference type="PANTHER" id="PTHR30335:SF0">
    <property type="entry name" value="ION-TRANSLOCATING OXIDOREDUCTASE COMPLEX SUBUNIT A"/>
    <property type="match status" value="1"/>
</dbReference>
<dbReference type="Proteomes" id="UP000043763">
    <property type="component" value="Unassembled WGS sequence"/>
</dbReference>
<name>A0A0G4K7S9_9SPIR</name>
<keyword evidence="10" id="KW-1185">Reference proteome</keyword>
<feature type="transmembrane region" description="Helical" evidence="8">
    <location>
        <begin position="100"/>
        <end position="122"/>
    </location>
</feature>
<evidence type="ECO:0000256" key="3">
    <source>
        <dbReference type="ARBA" id="ARBA00022692"/>
    </source>
</evidence>
<sequence>MVNLILLFVATVLVNNFVLTKFLGICPFLGVSNKLDSAISMGIAVTFVLVLTAAVSWMIQYYILVPFKIEFLQTILFIIVIAALVQFVEMVVRKTSESLYLALGIFLPLITTNCCVLGLALFGVLYKYNFIQNIVFALGAGVGFTLALVIMASIRERLMTADIPEAFKGPAMPFITAGILALIFYGFSGIIKI</sequence>
<keyword evidence="3 8" id="KW-0812">Transmembrane</keyword>
<keyword evidence="5 8" id="KW-0249">Electron transport</keyword>
<dbReference type="NCBIfam" id="TIGR01943">
    <property type="entry name" value="rnfA"/>
    <property type="match status" value="1"/>
</dbReference>
<feature type="transmembrane region" description="Helical" evidence="8">
    <location>
        <begin position="38"/>
        <end position="59"/>
    </location>
</feature>
<proteinExistence type="inferred from homology"/>
<keyword evidence="8" id="KW-1003">Cell membrane</keyword>
<dbReference type="GO" id="GO:0012505">
    <property type="term" value="C:endomembrane system"/>
    <property type="evidence" value="ECO:0007669"/>
    <property type="project" value="UniProtKB-SubCell"/>
</dbReference>
<dbReference type="Pfam" id="PF02508">
    <property type="entry name" value="Rnf-Nqr"/>
    <property type="match status" value="1"/>
</dbReference>
<evidence type="ECO:0000256" key="2">
    <source>
        <dbReference type="ARBA" id="ARBA00022448"/>
    </source>
</evidence>
<evidence type="ECO:0000256" key="6">
    <source>
        <dbReference type="ARBA" id="ARBA00022989"/>
    </source>
</evidence>
<keyword evidence="4 8" id="KW-1278">Translocase</keyword>
<dbReference type="PANTHER" id="PTHR30335">
    <property type="entry name" value="INTEGRAL MEMBRANE PROTEIN OF SOXR-REDUCING COMPLEX"/>
    <property type="match status" value="1"/>
</dbReference>
<dbReference type="PIRSF" id="PIRSF006102">
    <property type="entry name" value="NQR_DE"/>
    <property type="match status" value="1"/>
</dbReference>
<keyword evidence="6 8" id="KW-1133">Transmembrane helix</keyword>
<dbReference type="AlphaFoldDB" id="A0A0G4K7S9"/>
<dbReference type="EC" id="7.-.-.-" evidence="8"/>